<comment type="caution">
    <text evidence="1">The sequence shown here is derived from an EMBL/GenBank/DDBJ whole genome shotgun (WGS) entry which is preliminary data.</text>
</comment>
<reference evidence="2" key="1">
    <citation type="journal article" date="2017" name="Nat. Microbiol.">
        <title>Global analysis of biosynthetic gene clusters reveals vast potential of secondary metabolite production in Penicillium species.</title>
        <authorList>
            <person name="Nielsen J.C."/>
            <person name="Grijseels S."/>
            <person name="Prigent S."/>
            <person name="Ji B."/>
            <person name="Dainat J."/>
            <person name="Nielsen K.F."/>
            <person name="Frisvad J.C."/>
            <person name="Workman M."/>
            <person name="Nielsen J."/>
        </authorList>
    </citation>
    <scope>NUCLEOTIDE SEQUENCE [LARGE SCALE GENOMIC DNA]</scope>
    <source>
        <strain evidence="2">IBT 31811</strain>
    </source>
</reference>
<dbReference type="Proteomes" id="UP000191672">
    <property type="component" value="Unassembled WGS sequence"/>
</dbReference>
<dbReference type="EMBL" id="MDYN01000135">
    <property type="protein sequence ID" value="OQD76236.1"/>
    <property type="molecule type" value="Genomic_DNA"/>
</dbReference>
<protein>
    <submittedName>
        <fullName evidence="1">Uncharacterized protein</fullName>
    </submittedName>
</protein>
<proteinExistence type="predicted"/>
<dbReference type="AlphaFoldDB" id="A0A1V6PI98"/>
<evidence type="ECO:0000313" key="2">
    <source>
        <dbReference type="Proteomes" id="UP000191672"/>
    </source>
</evidence>
<sequence>MPTTVIRGAKKQQFGLYQIQGKLGYITAAKIESGRRINTLDRRAAKCRYQHAEPSLAAPLDALTPRLRSLTHETLQRYSSAMHCALMLGAVLRGKRSPGTKTPS</sequence>
<gene>
    <name evidence="1" type="ORF">PENANT_c135G03132</name>
</gene>
<keyword evidence="2" id="KW-1185">Reference proteome</keyword>
<organism evidence="1 2">
    <name type="scientific">Penicillium antarcticum</name>
    <dbReference type="NCBI Taxonomy" id="416450"/>
    <lineage>
        <taxon>Eukaryota</taxon>
        <taxon>Fungi</taxon>
        <taxon>Dikarya</taxon>
        <taxon>Ascomycota</taxon>
        <taxon>Pezizomycotina</taxon>
        <taxon>Eurotiomycetes</taxon>
        <taxon>Eurotiomycetidae</taxon>
        <taxon>Eurotiales</taxon>
        <taxon>Aspergillaceae</taxon>
        <taxon>Penicillium</taxon>
    </lineage>
</organism>
<name>A0A1V6PI98_9EURO</name>
<accession>A0A1V6PI98</accession>
<evidence type="ECO:0000313" key="1">
    <source>
        <dbReference type="EMBL" id="OQD76236.1"/>
    </source>
</evidence>